<feature type="domain" description="AAA+ ATPase" evidence="5">
    <location>
        <begin position="1014"/>
        <end position="1129"/>
    </location>
</feature>
<dbReference type="SMART" id="SM00382">
    <property type="entry name" value="AAA"/>
    <property type="match status" value="1"/>
</dbReference>
<dbReference type="InterPro" id="IPR041679">
    <property type="entry name" value="DNA2/NAM7-like_C"/>
</dbReference>
<evidence type="ECO:0000256" key="3">
    <source>
        <dbReference type="ARBA" id="ARBA00022840"/>
    </source>
</evidence>
<dbReference type="Gene3D" id="1.10.8.60">
    <property type="match status" value="1"/>
</dbReference>
<dbReference type="InterPro" id="IPR050773">
    <property type="entry name" value="CbxX/CfxQ_RuBisCO_ESX"/>
</dbReference>
<dbReference type="CDD" id="cd00009">
    <property type="entry name" value="AAA"/>
    <property type="match status" value="1"/>
</dbReference>
<dbReference type="InterPro" id="IPR003593">
    <property type="entry name" value="AAA+_ATPase"/>
</dbReference>
<dbReference type="Pfam" id="PF26600">
    <property type="entry name" value="zf-CHCC_shd"/>
    <property type="match status" value="3"/>
</dbReference>
<protein>
    <submittedName>
        <fullName evidence="7">Uncharacterized protein LOC136084825 isoform X2</fullName>
    </submittedName>
</protein>
<evidence type="ECO:0000256" key="2">
    <source>
        <dbReference type="ARBA" id="ARBA00022741"/>
    </source>
</evidence>
<accession>A0ABM4CJL3</accession>
<dbReference type="CDD" id="cd18808">
    <property type="entry name" value="SF1_C_Upf1"/>
    <property type="match status" value="1"/>
</dbReference>
<reference evidence="7" key="1">
    <citation type="submission" date="2025-08" db="UniProtKB">
        <authorList>
            <consortium name="RefSeq"/>
        </authorList>
    </citation>
    <scope>IDENTIFICATION</scope>
</reference>
<dbReference type="Pfam" id="PF26601">
    <property type="entry name" value="zf-CHCC_ins"/>
    <property type="match status" value="3"/>
</dbReference>
<evidence type="ECO:0000256" key="1">
    <source>
        <dbReference type="ARBA" id="ARBA00010378"/>
    </source>
</evidence>
<dbReference type="RefSeq" id="XP_065661944.1">
    <property type="nucleotide sequence ID" value="XM_065805872.1"/>
</dbReference>
<keyword evidence="2" id="KW-0547">Nucleotide-binding</keyword>
<proteinExistence type="inferred from homology"/>
<comment type="similarity">
    <text evidence="1">Belongs to the CbxX/CfxQ family.</text>
</comment>
<dbReference type="InterPro" id="IPR058255">
    <property type="entry name" value="zf-CHCC_ins"/>
</dbReference>
<dbReference type="PRINTS" id="PR00819">
    <property type="entry name" value="CBXCFQXSUPER"/>
</dbReference>
<dbReference type="Gene3D" id="3.40.50.300">
    <property type="entry name" value="P-loop containing nucleotide triphosphate hydrolases"/>
    <property type="match status" value="3"/>
</dbReference>
<dbReference type="InterPro" id="IPR047187">
    <property type="entry name" value="SF1_C_Upf1"/>
</dbReference>
<evidence type="ECO:0000259" key="5">
    <source>
        <dbReference type="SMART" id="SM00382"/>
    </source>
</evidence>
<dbReference type="InterPro" id="IPR003959">
    <property type="entry name" value="ATPase_AAA_core"/>
</dbReference>
<dbReference type="Pfam" id="PF00004">
    <property type="entry name" value="AAA"/>
    <property type="match status" value="1"/>
</dbReference>
<dbReference type="Pfam" id="PF13087">
    <property type="entry name" value="AAA_12"/>
    <property type="match status" value="1"/>
</dbReference>
<name>A0ABM4CJL3_HYDVU</name>
<gene>
    <name evidence="7" type="primary">LOC136084825</name>
</gene>
<dbReference type="GeneID" id="136084825"/>
<dbReference type="SUPFAM" id="SSF52540">
    <property type="entry name" value="P-loop containing nucleoside triphosphate hydrolases"/>
    <property type="match status" value="3"/>
</dbReference>
<keyword evidence="4" id="KW-0175">Coiled coil</keyword>
<dbReference type="PANTHER" id="PTHR43392">
    <property type="entry name" value="AAA-TYPE ATPASE FAMILY PROTEIN / ANKYRIN REPEAT FAMILY PROTEIN"/>
    <property type="match status" value="1"/>
</dbReference>
<evidence type="ECO:0000313" key="6">
    <source>
        <dbReference type="Proteomes" id="UP001652625"/>
    </source>
</evidence>
<organism evidence="6 7">
    <name type="scientific">Hydra vulgaris</name>
    <name type="common">Hydra</name>
    <name type="synonym">Hydra attenuata</name>
    <dbReference type="NCBI Taxonomy" id="6087"/>
    <lineage>
        <taxon>Eukaryota</taxon>
        <taxon>Metazoa</taxon>
        <taxon>Cnidaria</taxon>
        <taxon>Hydrozoa</taxon>
        <taxon>Hydroidolina</taxon>
        <taxon>Anthoathecata</taxon>
        <taxon>Aplanulata</taxon>
        <taxon>Hydridae</taxon>
        <taxon>Hydra</taxon>
    </lineage>
</organism>
<dbReference type="Proteomes" id="UP001652625">
    <property type="component" value="Chromosome 09"/>
</dbReference>
<dbReference type="InterPro" id="IPR000641">
    <property type="entry name" value="CbxX/CfxQ"/>
</dbReference>
<evidence type="ECO:0000256" key="4">
    <source>
        <dbReference type="SAM" id="Coils"/>
    </source>
</evidence>
<keyword evidence="6" id="KW-1185">Reference proteome</keyword>
<sequence length="1442" mass="165152">MRKSICDLTRKFYKYITDIEDHDICNSRKIGGNFSGTSKECKTFDKLEICSGKSREVPGVLPNIFFWTHEGTQTKSKVGLSRINSTEAEMVIGLTKYLVNCGVPKSSIAILTPYKGQLMLMRLSLISLDLLNNKDRENSIVLSTVDRFQGDEADIVIISLVIDAKSSTGFVKKLNRMIVLLSRARLGMYIIGNINYFEEKPDASTCHWTDILTKLRQSCEPDTNPSAVLEKVEDLHYYGPRLGNELPICCPVHREKMVYYAKSVQQLNLNFCKEKCSELLSCEHSCDLLCHFKNKDDHNKLCSVIINPPLCETHAINLTCHELYKNVRISVPICYALKFYKCWEKVSVQLPCLHDCKIYCWEKIEIAEGKRFYPDCEQLAHSTYVYPICCHLLSVLCVVYHQYKKNPTLVKPCKSEVTYNPPCNHSVTVSCFLKQQFENGKLVFTCKKKLKKILPRCGHKASIYCDAFQTLNNWTGQSSELGVVYEGQSYGPADFICKEPVNFIYICKHVTKMACNLAFENASRSNKCHADVEIINPDCGHPTVIKCFQNQLLKNLPLKDPISEIKEGEITLQFNNHLQNHKCTFNILFHRRCGHNEKIQCFKVKNKHIQVCVVSVDINNPLCGHKLSLPCHLSDLNDWKPWKNETCSKFVNNVLFDDCPPPIFPSNELFNYVKRCKSKIIVRRKYCGHQYSIDCGVAFNELSNKTLRICSEVIKDALLNCGHKKTMSCSSYQIYKNDPESYSCTEQVSMSCWNIKNCKEKVLTECCKRSDRYSCKKKIDCTCSNGHTIKKIPICQDGFLMELWIPYAMLEKAQGKVLVIDEAYNLNDKWYGKEVLDVLVEKVQNTESDDIAVLLLGYEPQMREMLREKNPGLARRFAIDYPFVFEDYSESKLFVILKGVCKRENIQMSMEASEAILKLLEKQRAQANFGNAGAIDNVICDALAKVSSRPLTLEGMIELIPSDIGGRDAEKFNGSDPFARLNKLYLVENIRQQLIEIKNTFQVAQTESSIDRPELGHFVFQGAPGTGKTTVARVMAEILFDLGLLLRNHVEVTSGLGLTGEFVGHTKKRVKDKLDAARGGLLFIDEAYELGKGHYGEEAITTLVAAMTDPNYKLVIVIAGYPKDMEQMLSVNVGLKSRFKRFMNFEDWNTNDCINFLRIKAEADNYNFDVDVKNSLHEGLEELRSYPGWGNVRDMLALWQKMLEHRANRVVKMPELNKKIIKLDAMNALKAMVNDRRPKVANAGNINSVLKEASELQIVNQHDHGSQKKLFEVLDESIDDIDVSKRFTKIINPLSFTEKIDSDLEDIRNSGVPDEVWIELQLAKIALKEEKKNEEERQANEKKFQEDQENLLNELLRELQEEREEEKRQQMLQELEKKREEERKRREAEDIRLKEERQKSKDVENAIYKICLCPAGYSWYKQGGGWRCGGGSHFVTDEQLQR</sequence>
<dbReference type="InterPro" id="IPR058254">
    <property type="entry name" value="zf-CHCC_shd"/>
</dbReference>
<keyword evidence="3" id="KW-0067">ATP-binding</keyword>
<evidence type="ECO:0000313" key="7">
    <source>
        <dbReference type="RefSeq" id="XP_065661944.1"/>
    </source>
</evidence>
<feature type="coiled-coil region" evidence="4">
    <location>
        <begin position="1318"/>
        <end position="1399"/>
    </location>
</feature>
<dbReference type="InterPro" id="IPR027417">
    <property type="entry name" value="P-loop_NTPase"/>
</dbReference>
<dbReference type="PANTHER" id="PTHR43392:SF2">
    <property type="entry name" value="AAA-TYPE ATPASE FAMILY PROTEIN _ ANKYRIN REPEAT FAMILY PROTEIN"/>
    <property type="match status" value="1"/>
</dbReference>